<feature type="compositionally biased region" description="Low complexity" evidence="7">
    <location>
        <begin position="13"/>
        <end position="26"/>
    </location>
</feature>
<feature type="compositionally biased region" description="Basic and acidic residues" evidence="7">
    <location>
        <begin position="430"/>
        <end position="453"/>
    </location>
</feature>
<dbReference type="InterPro" id="IPR003035">
    <property type="entry name" value="RWP-RK_dom"/>
</dbReference>
<dbReference type="PANTHER" id="PTHR46373:SF2">
    <property type="entry name" value="RWP-RK DOMAIN-CONTAINING PROTEIN"/>
    <property type="match status" value="1"/>
</dbReference>
<accession>A0A7S0E5L6</accession>
<dbReference type="InterPro" id="IPR044607">
    <property type="entry name" value="RKD-like"/>
</dbReference>
<feature type="compositionally biased region" description="Low complexity" evidence="7">
    <location>
        <begin position="340"/>
        <end position="358"/>
    </location>
</feature>
<protein>
    <recommendedName>
        <fullName evidence="8">RWP-RK domain-containing protein</fullName>
    </recommendedName>
</protein>
<feature type="region of interest" description="Disordered" evidence="7">
    <location>
        <begin position="1"/>
        <end position="29"/>
    </location>
</feature>
<dbReference type="AlphaFoldDB" id="A0A7S0E5L6"/>
<evidence type="ECO:0000256" key="7">
    <source>
        <dbReference type="SAM" id="MobiDB-lite"/>
    </source>
</evidence>
<evidence type="ECO:0000256" key="5">
    <source>
        <dbReference type="ARBA" id="ARBA00023163"/>
    </source>
</evidence>
<keyword evidence="6" id="KW-0539">Nucleus</keyword>
<keyword evidence="5" id="KW-0804">Transcription</keyword>
<dbReference type="GO" id="GO:0003677">
    <property type="term" value="F:DNA binding"/>
    <property type="evidence" value="ECO:0007669"/>
    <property type="project" value="UniProtKB-KW"/>
</dbReference>
<dbReference type="GO" id="GO:0003700">
    <property type="term" value="F:DNA-binding transcription factor activity"/>
    <property type="evidence" value="ECO:0007669"/>
    <property type="project" value="InterPro"/>
</dbReference>
<evidence type="ECO:0000313" key="9">
    <source>
        <dbReference type="EMBL" id="CAD8474330.1"/>
    </source>
</evidence>
<feature type="region of interest" description="Disordered" evidence="7">
    <location>
        <begin position="337"/>
        <end position="359"/>
    </location>
</feature>
<sequence>MSGKASGPTLVHSSSNNMSPSASSSPGPILNKEVKLDELSKYFHLPEKAVAKELGICLTSLKKLCRSYGITRWPFRKLKSLERTMRKVQTEESWNSGGQSNGDGDSKTPVPELKRKPYTVGNKTVFLSDEELEVFKMTMGKDQASELKPTPISTLEPSLINNATMAAASSALASVIRASNENSNNFENSYGSGNTDADEENCTVSAEVKGNSLVIVHWSTLWSQPQLKGKLLYPLKGVSLRVSTDGVTAELEFPSAETAQRALRICRMAQSQAAQANAPKTNPASSSAAPMEAIHFNLSPPATENTIHALLTDSCGLQPPSTQAGFHLWSTFLNGGAPPGSSQSHGTGSSHATSTTDSRAAITSMCDSLPSPPMSGTALGLLLDNSTAPPISAPLSSIFPNMFQSSNAEHSSGHGHHSQPNSCDSIGSYLKDEAEAKPEQPKSEVPEKKPTKR</sequence>
<evidence type="ECO:0000256" key="1">
    <source>
        <dbReference type="ARBA" id="ARBA00004049"/>
    </source>
</evidence>
<comment type="function">
    <text evidence="1">Putative transcription factor.</text>
</comment>
<dbReference type="EMBL" id="HBEO01007394">
    <property type="protein sequence ID" value="CAD8474330.1"/>
    <property type="molecule type" value="Transcribed_RNA"/>
</dbReference>
<reference evidence="9" key="1">
    <citation type="submission" date="2021-01" db="EMBL/GenBank/DDBJ databases">
        <authorList>
            <person name="Corre E."/>
            <person name="Pelletier E."/>
            <person name="Niang G."/>
            <person name="Scheremetjew M."/>
            <person name="Finn R."/>
            <person name="Kale V."/>
            <person name="Holt S."/>
            <person name="Cochrane G."/>
            <person name="Meng A."/>
            <person name="Brown T."/>
            <person name="Cohen L."/>
        </authorList>
    </citation>
    <scope>NUCLEOTIDE SEQUENCE</scope>
    <source>
        <strain evidence="9">CCMP325</strain>
    </source>
</reference>
<dbReference type="PANTHER" id="PTHR46373">
    <property type="entry name" value="PROTEIN RKD4"/>
    <property type="match status" value="1"/>
</dbReference>
<evidence type="ECO:0000256" key="6">
    <source>
        <dbReference type="ARBA" id="ARBA00023242"/>
    </source>
</evidence>
<dbReference type="PROSITE" id="PS51519">
    <property type="entry name" value="RWP_RK"/>
    <property type="match status" value="1"/>
</dbReference>
<evidence type="ECO:0000256" key="3">
    <source>
        <dbReference type="ARBA" id="ARBA00023054"/>
    </source>
</evidence>
<evidence type="ECO:0000256" key="4">
    <source>
        <dbReference type="ARBA" id="ARBA00023125"/>
    </source>
</evidence>
<dbReference type="Pfam" id="PF02042">
    <property type="entry name" value="RWP-RK"/>
    <property type="match status" value="1"/>
</dbReference>
<evidence type="ECO:0000259" key="8">
    <source>
        <dbReference type="PROSITE" id="PS51519"/>
    </source>
</evidence>
<feature type="region of interest" description="Disordered" evidence="7">
    <location>
        <begin position="404"/>
        <end position="453"/>
    </location>
</feature>
<feature type="region of interest" description="Disordered" evidence="7">
    <location>
        <begin position="88"/>
        <end position="115"/>
    </location>
</feature>
<evidence type="ECO:0000256" key="2">
    <source>
        <dbReference type="ARBA" id="ARBA00023015"/>
    </source>
</evidence>
<keyword evidence="2" id="KW-0805">Transcription regulation</keyword>
<proteinExistence type="predicted"/>
<feature type="domain" description="RWP-RK" evidence="8">
    <location>
        <begin position="13"/>
        <end position="102"/>
    </location>
</feature>
<gene>
    <name evidence="9" type="ORF">HPHI1048_LOCUS5206</name>
</gene>
<keyword evidence="4" id="KW-0238">DNA-binding</keyword>
<keyword evidence="3" id="KW-0175">Coiled coil</keyword>
<name>A0A7S0E5L6_9CRYP</name>
<organism evidence="9">
    <name type="scientific">Hanusia phi</name>
    <dbReference type="NCBI Taxonomy" id="3032"/>
    <lineage>
        <taxon>Eukaryota</taxon>
        <taxon>Cryptophyceae</taxon>
        <taxon>Pyrenomonadales</taxon>
        <taxon>Geminigeraceae</taxon>
        <taxon>Hanusia</taxon>
    </lineage>
</organism>